<keyword evidence="2 4" id="KW-0442">Lipid degradation</keyword>
<dbReference type="InterPro" id="IPR016035">
    <property type="entry name" value="Acyl_Trfase/lysoPLipase"/>
</dbReference>
<comment type="caution">
    <text evidence="4">Lacks conserved residue(s) required for the propagation of feature annotation.</text>
</comment>
<keyword evidence="3 4" id="KW-0443">Lipid metabolism</keyword>
<protein>
    <submittedName>
        <fullName evidence="6">Patatin-like phospholipase family protein</fullName>
    </submittedName>
</protein>
<dbReference type="CDD" id="cd07209">
    <property type="entry name" value="Pat_hypo_Ecoli_Z1214_like"/>
    <property type="match status" value="1"/>
</dbReference>
<evidence type="ECO:0000256" key="4">
    <source>
        <dbReference type="PROSITE-ProRule" id="PRU01161"/>
    </source>
</evidence>
<organism evidence="6 7">
    <name type="scientific">Shewanella corallii</name>
    <dbReference type="NCBI Taxonomy" id="560080"/>
    <lineage>
        <taxon>Bacteria</taxon>
        <taxon>Pseudomonadati</taxon>
        <taxon>Pseudomonadota</taxon>
        <taxon>Gammaproteobacteria</taxon>
        <taxon>Alteromonadales</taxon>
        <taxon>Shewanellaceae</taxon>
        <taxon>Shewanella</taxon>
    </lineage>
</organism>
<evidence type="ECO:0000256" key="2">
    <source>
        <dbReference type="ARBA" id="ARBA00022963"/>
    </source>
</evidence>
<dbReference type="RefSeq" id="WP_249247784.1">
    <property type="nucleotide sequence ID" value="NZ_JAKIKT010000001.1"/>
</dbReference>
<dbReference type="Proteomes" id="UP001202831">
    <property type="component" value="Unassembled WGS sequence"/>
</dbReference>
<accession>A0ABT0N3H6</accession>
<dbReference type="Gene3D" id="3.40.1090.10">
    <property type="entry name" value="Cytosolic phospholipase A2 catalytic domain"/>
    <property type="match status" value="1"/>
</dbReference>
<dbReference type="InterPro" id="IPR050301">
    <property type="entry name" value="NTE"/>
</dbReference>
<feature type="domain" description="PNPLA" evidence="5">
    <location>
        <begin position="7"/>
        <end position="220"/>
    </location>
</feature>
<evidence type="ECO:0000259" key="5">
    <source>
        <dbReference type="PROSITE" id="PS51635"/>
    </source>
</evidence>
<dbReference type="EMBL" id="JAKIKT010000001">
    <property type="protein sequence ID" value="MCL2912996.1"/>
    <property type="molecule type" value="Genomic_DNA"/>
</dbReference>
<dbReference type="InterPro" id="IPR002641">
    <property type="entry name" value="PNPLA_dom"/>
</dbReference>
<dbReference type="PANTHER" id="PTHR14226:SF57">
    <property type="entry name" value="BLR7027 PROTEIN"/>
    <property type="match status" value="1"/>
</dbReference>
<evidence type="ECO:0000256" key="1">
    <source>
        <dbReference type="ARBA" id="ARBA00022801"/>
    </source>
</evidence>
<dbReference type="PROSITE" id="PS51635">
    <property type="entry name" value="PNPLA"/>
    <property type="match status" value="1"/>
</dbReference>
<feature type="active site" description="Proton acceptor" evidence="4">
    <location>
        <position position="207"/>
    </location>
</feature>
<keyword evidence="7" id="KW-1185">Reference proteome</keyword>
<feature type="short sequence motif" description="GXSXG" evidence="4">
    <location>
        <begin position="43"/>
        <end position="47"/>
    </location>
</feature>
<feature type="active site" description="Nucleophile" evidence="4">
    <location>
        <position position="45"/>
    </location>
</feature>
<name>A0ABT0N3H6_9GAMM</name>
<evidence type="ECO:0000313" key="6">
    <source>
        <dbReference type="EMBL" id="MCL2912996.1"/>
    </source>
</evidence>
<keyword evidence="1 4" id="KW-0378">Hydrolase</keyword>
<reference evidence="6 7" key="1">
    <citation type="submission" date="2022-01" db="EMBL/GenBank/DDBJ databases">
        <title>Whole genome-based taxonomy of the Shewanellaceae.</title>
        <authorList>
            <person name="Martin-Rodriguez A.J."/>
        </authorList>
    </citation>
    <scope>NUCLEOTIDE SEQUENCE [LARGE SCALE GENOMIC DNA]</scope>
    <source>
        <strain evidence="6 7">DSM 21332</strain>
    </source>
</reference>
<dbReference type="Pfam" id="PF01734">
    <property type="entry name" value="Patatin"/>
    <property type="match status" value="1"/>
</dbReference>
<dbReference type="PANTHER" id="PTHR14226">
    <property type="entry name" value="NEUROPATHY TARGET ESTERASE/SWISS CHEESE D.MELANOGASTER"/>
    <property type="match status" value="1"/>
</dbReference>
<proteinExistence type="predicted"/>
<comment type="caution">
    <text evidence="6">The sequence shown here is derived from an EMBL/GenBank/DDBJ whole genome shotgun (WGS) entry which is preliminary data.</text>
</comment>
<sequence>MAANIALVLGGGGARAAYQVGVLKALVQCYPRNHGIPFNIVCGTSAGAINATSIATHASCFHLGVRKLDWVWRHMVTRNIYDTSVKHLLSHLLGMGLRVFQDDQVNTEAPSLFNNDPLRKLLNELIDFGRIDRNIARGALRAISVDTSSYNTSSSISFFQGNEEIANWQRARREGQRTQLNTEHLLASAAIPLVFPSIRLGQHYFGDGSVHQLAPLSSPIHLGARKVMVINLDSPHKHQGKELPHHPKAATLAGHLLDTIFSDTLNSDLERLERINSTLAHIPESSRDKLPLKPIETLVIKPSEDLSVIAARHYRHMPVGVRNMLKLIGINQESDSSIVSYLLFEKSYTRALIELGYQDAMCQMDELRQFFEIDRRSDKVTPLPARAAG</sequence>
<dbReference type="SUPFAM" id="SSF52151">
    <property type="entry name" value="FabD/lysophospholipase-like"/>
    <property type="match status" value="1"/>
</dbReference>
<gene>
    <name evidence="6" type="ORF">L2725_04250</name>
</gene>
<evidence type="ECO:0000313" key="7">
    <source>
        <dbReference type="Proteomes" id="UP001202831"/>
    </source>
</evidence>
<evidence type="ECO:0000256" key="3">
    <source>
        <dbReference type="ARBA" id="ARBA00023098"/>
    </source>
</evidence>